<name>A0A3N7G2Z9_POPTR</name>
<sequence>MIKHTNHCLLTLWSHKLEVQDKYEMSIEKKKKKHACCLLKNEYLTTTKPKNSCPLSQ</sequence>
<gene>
    <name evidence="1" type="ORF">POPTR_002G127150</name>
</gene>
<proteinExistence type="predicted"/>
<evidence type="ECO:0000313" key="1">
    <source>
        <dbReference type="EMBL" id="RQO86874.1"/>
    </source>
</evidence>
<protein>
    <submittedName>
        <fullName evidence="1">Uncharacterized protein</fullName>
    </submittedName>
</protein>
<reference evidence="1 2" key="1">
    <citation type="journal article" date="2006" name="Science">
        <title>The genome of black cottonwood, Populus trichocarpa (Torr. &amp; Gray).</title>
        <authorList>
            <person name="Tuskan G.A."/>
            <person name="Difazio S."/>
            <person name="Jansson S."/>
            <person name="Bohlmann J."/>
            <person name="Grigoriev I."/>
            <person name="Hellsten U."/>
            <person name="Putnam N."/>
            <person name="Ralph S."/>
            <person name="Rombauts S."/>
            <person name="Salamov A."/>
            <person name="Schein J."/>
            <person name="Sterck L."/>
            <person name="Aerts A."/>
            <person name="Bhalerao R.R."/>
            <person name="Bhalerao R.P."/>
            <person name="Blaudez D."/>
            <person name="Boerjan W."/>
            <person name="Brun A."/>
            <person name="Brunner A."/>
            <person name="Busov V."/>
            <person name="Campbell M."/>
            <person name="Carlson J."/>
            <person name="Chalot M."/>
            <person name="Chapman J."/>
            <person name="Chen G.L."/>
            <person name="Cooper D."/>
            <person name="Coutinho P.M."/>
            <person name="Couturier J."/>
            <person name="Covert S."/>
            <person name="Cronk Q."/>
            <person name="Cunningham R."/>
            <person name="Davis J."/>
            <person name="Degroeve S."/>
            <person name="Dejardin A."/>
            <person name="Depamphilis C."/>
            <person name="Detter J."/>
            <person name="Dirks B."/>
            <person name="Dubchak I."/>
            <person name="Duplessis S."/>
            <person name="Ehlting J."/>
            <person name="Ellis B."/>
            <person name="Gendler K."/>
            <person name="Goodstein D."/>
            <person name="Gribskov M."/>
            <person name="Grimwood J."/>
            <person name="Groover A."/>
            <person name="Gunter L."/>
            <person name="Hamberger B."/>
            <person name="Heinze B."/>
            <person name="Helariutta Y."/>
            <person name="Henrissat B."/>
            <person name="Holligan D."/>
            <person name="Holt R."/>
            <person name="Huang W."/>
            <person name="Islam-Faridi N."/>
            <person name="Jones S."/>
            <person name="Jones-Rhoades M."/>
            <person name="Jorgensen R."/>
            <person name="Joshi C."/>
            <person name="Kangasjarvi J."/>
            <person name="Karlsson J."/>
            <person name="Kelleher C."/>
            <person name="Kirkpatrick R."/>
            <person name="Kirst M."/>
            <person name="Kohler A."/>
            <person name="Kalluri U."/>
            <person name="Larimer F."/>
            <person name="Leebens-Mack J."/>
            <person name="Leple J.C."/>
            <person name="Locascio P."/>
            <person name="Lou Y."/>
            <person name="Lucas S."/>
            <person name="Martin F."/>
            <person name="Montanini B."/>
            <person name="Napoli C."/>
            <person name="Nelson D.R."/>
            <person name="Nelson C."/>
            <person name="Nieminen K."/>
            <person name="Nilsson O."/>
            <person name="Pereda V."/>
            <person name="Peter G."/>
            <person name="Philippe R."/>
            <person name="Pilate G."/>
            <person name="Poliakov A."/>
            <person name="Razumovskaya J."/>
            <person name="Richardson P."/>
            <person name="Rinaldi C."/>
            <person name="Ritland K."/>
            <person name="Rouze P."/>
            <person name="Ryaboy D."/>
            <person name="Schmutz J."/>
            <person name="Schrader J."/>
            <person name="Segerman B."/>
            <person name="Shin H."/>
            <person name="Siddiqui A."/>
            <person name="Sterky F."/>
            <person name="Terry A."/>
            <person name="Tsai C.J."/>
            <person name="Uberbacher E."/>
            <person name="Unneberg P."/>
            <person name="Vahala J."/>
            <person name="Wall K."/>
            <person name="Wessler S."/>
            <person name="Yang G."/>
            <person name="Yin T."/>
            <person name="Douglas C."/>
            <person name="Marra M."/>
            <person name="Sandberg G."/>
            <person name="Van de Peer Y."/>
            <person name="Rokhsar D."/>
        </authorList>
    </citation>
    <scope>NUCLEOTIDE SEQUENCE [LARGE SCALE GENOMIC DNA]</scope>
    <source>
        <strain evidence="2">cv. Nisqually</strain>
    </source>
</reference>
<evidence type="ECO:0000313" key="2">
    <source>
        <dbReference type="Proteomes" id="UP000006729"/>
    </source>
</evidence>
<keyword evidence="2" id="KW-1185">Reference proteome</keyword>
<dbReference type="Proteomes" id="UP000006729">
    <property type="component" value="Chromosome 2"/>
</dbReference>
<dbReference type="AlphaFoldDB" id="A0A3N7G2Z9"/>
<organism evidence="1 2">
    <name type="scientific">Populus trichocarpa</name>
    <name type="common">Western balsam poplar</name>
    <name type="synonym">Populus balsamifera subsp. trichocarpa</name>
    <dbReference type="NCBI Taxonomy" id="3694"/>
    <lineage>
        <taxon>Eukaryota</taxon>
        <taxon>Viridiplantae</taxon>
        <taxon>Streptophyta</taxon>
        <taxon>Embryophyta</taxon>
        <taxon>Tracheophyta</taxon>
        <taxon>Spermatophyta</taxon>
        <taxon>Magnoliopsida</taxon>
        <taxon>eudicotyledons</taxon>
        <taxon>Gunneridae</taxon>
        <taxon>Pentapetalae</taxon>
        <taxon>rosids</taxon>
        <taxon>fabids</taxon>
        <taxon>Malpighiales</taxon>
        <taxon>Salicaceae</taxon>
        <taxon>Saliceae</taxon>
        <taxon>Populus</taxon>
    </lineage>
</organism>
<dbReference type="InParanoid" id="A0A3N7G2Z9"/>
<dbReference type="EMBL" id="CM009291">
    <property type="protein sequence ID" value="RQO86874.1"/>
    <property type="molecule type" value="Genomic_DNA"/>
</dbReference>
<accession>A0A3N7G2Z9</accession>